<evidence type="ECO:0000313" key="3">
    <source>
        <dbReference type="Proteomes" id="UP001499979"/>
    </source>
</evidence>
<evidence type="ECO:0000313" key="2">
    <source>
        <dbReference type="EMBL" id="GAA1129240.1"/>
    </source>
</evidence>
<reference evidence="3" key="1">
    <citation type="journal article" date="2019" name="Int. J. Syst. Evol. Microbiol.">
        <title>The Global Catalogue of Microorganisms (GCM) 10K type strain sequencing project: providing services to taxonomists for standard genome sequencing and annotation.</title>
        <authorList>
            <consortium name="The Broad Institute Genomics Platform"/>
            <consortium name="The Broad Institute Genome Sequencing Center for Infectious Disease"/>
            <person name="Wu L."/>
            <person name="Ma J."/>
        </authorList>
    </citation>
    <scope>NUCLEOTIDE SEQUENCE [LARGE SCALE GENOMIC DNA]</scope>
    <source>
        <strain evidence="3">JCM 11813</strain>
    </source>
</reference>
<dbReference type="CDD" id="cd00085">
    <property type="entry name" value="HNHc"/>
    <property type="match status" value="1"/>
</dbReference>
<dbReference type="InterPro" id="IPR003870">
    <property type="entry name" value="DUF222"/>
</dbReference>
<protein>
    <recommendedName>
        <fullName evidence="1">DUF222 domain-containing protein</fullName>
    </recommendedName>
</protein>
<name>A0ABP4EUW3_9ACTN</name>
<dbReference type="Pfam" id="PF02720">
    <property type="entry name" value="DUF222"/>
    <property type="match status" value="1"/>
</dbReference>
<keyword evidence="3" id="KW-1185">Reference proteome</keyword>
<dbReference type="InterPro" id="IPR003615">
    <property type="entry name" value="HNH_nuc"/>
</dbReference>
<organism evidence="2 3">
    <name type="scientific">Nocardioides aquiterrae</name>
    <dbReference type="NCBI Taxonomy" id="203799"/>
    <lineage>
        <taxon>Bacteria</taxon>
        <taxon>Bacillati</taxon>
        <taxon>Actinomycetota</taxon>
        <taxon>Actinomycetes</taxon>
        <taxon>Propionibacteriales</taxon>
        <taxon>Nocardioidaceae</taxon>
        <taxon>Nocardioides</taxon>
    </lineage>
</organism>
<accession>A0ABP4EUW3</accession>
<feature type="domain" description="DUF222" evidence="1">
    <location>
        <begin position="23"/>
        <end position="336"/>
    </location>
</feature>
<evidence type="ECO:0000259" key="1">
    <source>
        <dbReference type="Pfam" id="PF02720"/>
    </source>
</evidence>
<dbReference type="Proteomes" id="UP001499979">
    <property type="component" value="Unassembled WGS sequence"/>
</dbReference>
<gene>
    <name evidence="2" type="ORF">GCM10009606_06270</name>
</gene>
<dbReference type="EMBL" id="BAAAJE010000002">
    <property type="protein sequence ID" value="GAA1129240.1"/>
    <property type="molecule type" value="Genomic_DNA"/>
</dbReference>
<proteinExistence type="predicted"/>
<comment type="caution">
    <text evidence="2">The sequence shown here is derived from an EMBL/GenBank/DDBJ whole genome shotgun (WGS) entry which is preliminary data.</text>
</comment>
<sequence length="385" mass="42035">MATPRHRIAVAVAHAHAELDTVTDSSVWSMTPEETRATLVEITRLKARAAELEARVAEHADDQTLDTWAHATRQRRPAVLRTTRLGHALATRTRLRAALAAGDLVVEQAQVIVDALDQLPADLDPGLVDKAERHLVAEARSHDARVLRLLGKRLLEVVAPDLVDAYEAEQLAREEADALVAAKLKIRDDGHGKCHGTFTIPSFHGAALTKMLLAFTNPRHRTATEGAGAPRRPGPQALGRALCELIERIRDKDLPATGGVGATVVVTIPLEVLEERLQQACLLDTGGKISPALARRLACEAGLLPVVLGGRSQVLDLGRKRRFHTRAQRIAIALRDQHCTEPGCDWPPAMCHTHHDLAWANGGPTDTEHARLLCPRHHAAYHRRT</sequence>